<reference evidence="1" key="1">
    <citation type="journal article" date="2014" name="Nat. Commun.">
        <title>The rainbow trout genome provides novel insights into evolution after whole-genome duplication in vertebrates.</title>
        <authorList>
            <person name="Berthelot C."/>
            <person name="Brunet F."/>
            <person name="Chalopin D."/>
            <person name="Juanchich A."/>
            <person name="Bernard M."/>
            <person name="Noel B."/>
            <person name="Bento P."/>
            <person name="Da Silva C."/>
            <person name="Labadie K."/>
            <person name="Alberti A."/>
            <person name="Aury J.M."/>
            <person name="Louis A."/>
            <person name="Dehais P."/>
            <person name="Bardou P."/>
            <person name="Montfort J."/>
            <person name="Klopp C."/>
            <person name="Cabau C."/>
            <person name="Gaspin C."/>
            <person name="Thorgaard G.H."/>
            <person name="Boussaha M."/>
            <person name="Quillet E."/>
            <person name="Guyomard R."/>
            <person name="Galiana D."/>
            <person name="Bobe J."/>
            <person name="Volff J.N."/>
            <person name="Genet C."/>
            <person name="Wincker P."/>
            <person name="Jaillon O."/>
            <person name="Roest Crollius H."/>
            <person name="Guiguen Y."/>
        </authorList>
    </citation>
    <scope>NUCLEOTIDE SEQUENCE [LARGE SCALE GENOMIC DNA]</scope>
</reference>
<dbReference type="AlphaFoldDB" id="A0A060YIL8"/>
<dbReference type="PaxDb" id="8022-A0A060YIL8"/>
<name>A0A060YIL8_ONCMY</name>
<dbReference type="EMBL" id="FR909118">
    <property type="protein sequence ID" value="CDQ89005.1"/>
    <property type="molecule type" value="Genomic_DNA"/>
</dbReference>
<gene>
    <name evidence="1" type="ORF">GSONMT00039381001</name>
</gene>
<dbReference type="Proteomes" id="UP000193380">
    <property type="component" value="Unassembled WGS sequence"/>
</dbReference>
<evidence type="ECO:0000313" key="1">
    <source>
        <dbReference type="EMBL" id="CDQ89005.1"/>
    </source>
</evidence>
<protein>
    <submittedName>
        <fullName evidence="1">Uncharacterized protein</fullName>
    </submittedName>
</protein>
<reference evidence="1" key="2">
    <citation type="submission" date="2014-03" db="EMBL/GenBank/DDBJ databases">
        <authorList>
            <person name="Genoscope - CEA"/>
        </authorList>
    </citation>
    <scope>NUCLEOTIDE SEQUENCE</scope>
</reference>
<accession>A0A060YIL8</accession>
<organism evidence="1 2">
    <name type="scientific">Oncorhynchus mykiss</name>
    <name type="common">Rainbow trout</name>
    <name type="synonym">Salmo gairdneri</name>
    <dbReference type="NCBI Taxonomy" id="8022"/>
    <lineage>
        <taxon>Eukaryota</taxon>
        <taxon>Metazoa</taxon>
        <taxon>Chordata</taxon>
        <taxon>Craniata</taxon>
        <taxon>Vertebrata</taxon>
        <taxon>Euteleostomi</taxon>
        <taxon>Actinopterygii</taxon>
        <taxon>Neopterygii</taxon>
        <taxon>Teleostei</taxon>
        <taxon>Protacanthopterygii</taxon>
        <taxon>Salmoniformes</taxon>
        <taxon>Salmonidae</taxon>
        <taxon>Salmoninae</taxon>
        <taxon>Oncorhynchus</taxon>
    </lineage>
</organism>
<evidence type="ECO:0000313" key="2">
    <source>
        <dbReference type="Proteomes" id="UP000193380"/>
    </source>
</evidence>
<proteinExistence type="predicted"/>
<sequence>MEREEQSKQTMRSSTTLIRRSDEYVCALKNQMLPAASDGLLRHKLIVDYRKRRAKQGPINIDGAVEEQVESIKFLCVQITTNYHGPNIPRQS</sequence>